<protein>
    <submittedName>
        <fullName evidence="1">Uncharacterized protein</fullName>
    </submittedName>
</protein>
<name>A0AAV4SSM8_9ARAC</name>
<dbReference type="AlphaFoldDB" id="A0AAV4SSM8"/>
<evidence type="ECO:0000313" key="2">
    <source>
        <dbReference type="Proteomes" id="UP001054837"/>
    </source>
</evidence>
<evidence type="ECO:0000313" key="1">
    <source>
        <dbReference type="EMBL" id="GIY37095.1"/>
    </source>
</evidence>
<keyword evidence="2" id="KW-1185">Reference proteome</keyword>
<organism evidence="1 2">
    <name type="scientific">Caerostris darwini</name>
    <dbReference type="NCBI Taxonomy" id="1538125"/>
    <lineage>
        <taxon>Eukaryota</taxon>
        <taxon>Metazoa</taxon>
        <taxon>Ecdysozoa</taxon>
        <taxon>Arthropoda</taxon>
        <taxon>Chelicerata</taxon>
        <taxon>Arachnida</taxon>
        <taxon>Araneae</taxon>
        <taxon>Araneomorphae</taxon>
        <taxon>Entelegynae</taxon>
        <taxon>Araneoidea</taxon>
        <taxon>Araneidae</taxon>
        <taxon>Caerostris</taxon>
    </lineage>
</organism>
<proteinExistence type="predicted"/>
<dbReference type="EMBL" id="BPLQ01008398">
    <property type="protein sequence ID" value="GIY37095.1"/>
    <property type="molecule type" value="Genomic_DNA"/>
</dbReference>
<reference evidence="1 2" key="1">
    <citation type="submission" date="2021-06" db="EMBL/GenBank/DDBJ databases">
        <title>Caerostris darwini draft genome.</title>
        <authorList>
            <person name="Kono N."/>
            <person name="Arakawa K."/>
        </authorList>
    </citation>
    <scope>NUCLEOTIDE SEQUENCE [LARGE SCALE GENOMIC DNA]</scope>
</reference>
<comment type="caution">
    <text evidence="1">The sequence shown here is derived from an EMBL/GenBank/DDBJ whole genome shotgun (WGS) entry which is preliminary data.</text>
</comment>
<gene>
    <name evidence="1" type="primary">AVEN_20706_1</name>
    <name evidence="1" type="ORF">CDAR_387981</name>
</gene>
<dbReference type="Proteomes" id="UP001054837">
    <property type="component" value="Unassembled WGS sequence"/>
</dbReference>
<sequence length="127" mass="14041">MGLDEAYVVPEMIFYETCSVGPTSVDGDNKESSGKMVLVLLLFVVCNAYDISSEESGELEEVKRPNLGGNLFLKRYGLDEDMAKRALSLLARWRPQLVGLPRVNTRSDIVTRGGGHSRPLGQPLRWG</sequence>
<accession>A0AAV4SSM8</accession>